<proteinExistence type="predicted"/>
<evidence type="ECO:0000256" key="1">
    <source>
        <dbReference type="SAM" id="MobiDB-lite"/>
    </source>
</evidence>
<keyword evidence="3" id="KW-1185">Reference proteome</keyword>
<comment type="caution">
    <text evidence="2">The sequence shown here is derived from an EMBL/GenBank/DDBJ whole genome shotgun (WGS) entry which is preliminary data.</text>
</comment>
<sequence>MPHLPSSLTLVCVPYDSAYAPFRGDKYGIASLLALVEMASNFRYHLVMTNKRCAFFVPKQVVSKTLACDRSAAREVSNKATVISAGMQWLAERRKHLEENDQEYEAKSAHFKKQATAAWQQRKVTNIDSLKRRTPNAGVKEDSPREKAKDPPDSQ</sequence>
<protein>
    <submittedName>
        <fullName evidence="2">Uncharacterized protein</fullName>
    </submittedName>
</protein>
<name>A0A9K3PKG8_9STRA</name>
<dbReference type="Proteomes" id="UP000693970">
    <property type="component" value="Unassembled WGS sequence"/>
</dbReference>
<dbReference type="AlphaFoldDB" id="A0A9K3PKG8"/>
<feature type="compositionally biased region" description="Polar residues" evidence="1">
    <location>
        <begin position="117"/>
        <end position="128"/>
    </location>
</feature>
<gene>
    <name evidence="2" type="ORF">IV203_010447</name>
</gene>
<accession>A0A9K3PKG8</accession>
<evidence type="ECO:0000313" key="3">
    <source>
        <dbReference type="Proteomes" id="UP000693970"/>
    </source>
</evidence>
<evidence type="ECO:0000313" key="2">
    <source>
        <dbReference type="EMBL" id="KAG7351087.1"/>
    </source>
</evidence>
<organism evidence="2 3">
    <name type="scientific">Nitzschia inconspicua</name>
    <dbReference type="NCBI Taxonomy" id="303405"/>
    <lineage>
        <taxon>Eukaryota</taxon>
        <taxon>Sar</taxon>
        <taxon>Stramenopiles</taxon>
        <taxon>Ochrophyta</taxon>
        <taxon>Bacillariophyta</taxon>
        <taxon>Bacillariophyceae</taxon>
        <taxon>Bacillariophycidae</taxon>
        <taxon>Bacillariales</taxon>
        <taxon>Bacillariaceae</taxon>
        <taxon>Nitzschia</taxon>
    </lineage>
</organism>
<reference evidence="2" key="1">
    <citation type="journal article" date="2021" name="Sci. Rep.">
        <title>Diploid genomic architecture of Nitzschia inconspicua, an elite biomass production diatom.</title>
        <authorList>
            <person name="Oliver A."/>
            <person name="Podell S."/>
            <person name="Pinowska A."/>
            <person name="Traller J.C."/>
            <person name="Smith S.R."/>
            <person name="McClure R."/>
            <person name="Beliaev A."/>
            <person name="Bohutskyi P."/>
            <person name="Hill E.A."/>
            <person name="Rabines A."/>
            <person name="Zheng H."/>
            <person name="Allen L.Z."/>
            <person name="Kuo A."/>
            <person name="Grigoriev I.V."/>
            <person name="Allen A.E."/>
            <person name="Hazlebeck D."/>
            <person name="Allen E.E."/>
        </authorList>
    </citation>
    <scope>NUCLEOTIDE SEQUENCE</scope>
    <source>
        <strain evidence="2">Hildebrandi</strain>
    </source>
</reference>
<reference evidence="2" key="2">
    <citation type="submission" date="2021-04" db="EMBL/GenBank/DDBJ databases">
        <authorList>
            <person name="Podell S."/>
        </authorList>
    </citation>
    <scope>NUCLEOTIDE SEQUENCE</scope>
    <source>
        <strain evidence="2">Hildebrandi</strain>
    </source>
</reference>
<feature type="region of interest" description="Disordered" evidence="1">
    <location>
        <begin position="115"/>
        <end position="155"/>
    </location>
</feature>
<feature type="compositionally biased region" description="Basic and acidic residues" evidence="1">
    <location>
        <begin position="139"/>
        <end position="155"/>
    </location>
</feature>
<dbReference type="EMBL" id="JAGRRH010000018">
    <property type="protein sequence ID" value="KAG7351087.1"/>
    <property type="molecule type" value="Genomic_DNA"/>
</dbReference>